<name>A0ACB9PWC5_BAUVA</name>
<reference evidence="1 2" key="1">
    <citation type="journal article" date="2022" name="DNA Res.">
        <title>Chromosomal-level genome assembly of the orchid tree Bauhinia variegata (Leguminosae; Cercidoideae) supports the allotetraploid origin hypothesis of Bauhinia.</title>
        <authorList>
            <person name="Zhong Y."/>
            <person name="Chen Y."/>
            <person name="Zheng D."/>
            <person name="Pang J."/>
            <person name="Liu Y."/>
            <person name="Luo S."/>
            <person name="Meng S."/>
            <person name="Qian L."/>
            <person name="Wei D."/>
            <person name="Dai S."/>
            <person name="Zhou R."/>
        </authorList>
    </citation>
    <scope>NUCLEOTIDE SEQUENCE [LARGE SCALE GENOMIC DNA]</scope>
    <source>
        <strain evidence="1">BV-YZ2020</strain>
    </source>
</reference>
<accession>A0ACB9PWC5</accession>
<dbReference type="Proteomes" id="UP000828941">
    <property type="component" value="Chromosome 3"/>
</dbReference>
<protein>
    <submittedName>
        <fullName evidence="1">Uncharacterized protein</fullName>
    </submittedName>
</protein>
<gene>
    <name evidence="1" type="ORF">L6164_006881</name>
</gene>
<keyword evidence="2" id="KW-1185">Reference proteome</keyword>
<dbReference type="EMBL" id="CM039428">
    <property type="protein sequence ID" value="KAI4352650.1"/>
    <property type="molecule type" value="Genomic_DNA"/>
</dbReference>
<evidence type="ECO:0000313" key="2">
    <source>
        <dbReference type="Proteomes" id="UP000828941"/>
    </source>
</evidence>
<proteinExistence type="predicted"/>
<comment type="caution">
    <text evidence="1">The sequence shown here is derived from an EMBL/GenBank/DDBJ whole genome shotgun (WGS) entry which is preliminary data.</text>
</comment>
<organism evidence="1 2">
    <name type="scientific">Bauhinia variegata</name>
    <name type="common">Purple orchid tree</name>
    <name type="synonym">Phanera variegata</name>
    <dbReference type="NCBI Taxonomy" id="167791"/>
    <lineage>
        <taxon>Eukaryota</taxon>
        <taxon>Viridiplantae</taxon>
        <taxon>Streptophyta</taxon>
        <taxon>Embryophyta</taxon>
        <taxon>Tracheophyta</taxon>
        <taxon>Spermatophyta</taxon>
        <taxon>Magnoliopsida</taxon>
        <taxon>eudicotyledons</taxon>
        <taxon>Gunneridae</taxon>
        <taxon>Pentapetalae</taxon>
        <taxon>rosids</taxon>
        <taxon>fabids</taxon>
        <taxon>Fabales</taxon>
        <taxon>Fabaceae</taxon>
        <taxon>Cercidoideae</taxon>
        <taxon>Cercideae</taxon>
        <taxon>Bauhiniinae</taxon>
        <taxon>Bauhinia</taxon>
    </lineage>
</organism>
<evidence type="ECO:0000313" key="1">
    <source>
        <dbReference type="EMBL" id="KAI4352650.1"/>
    </source>
</evidence>
<sequence>MSTDLHLHRDLPKLRISTVEIPVPYSDDKNGAVLAAPSQSEVTETEDGCRTPTSKESRIPEILSCPPAPRKPKRLVSCKRKLADEFQFFEVVNKEEIDAFFRSVASKRSCRCI</sequence>